<comment type="caution">
    <text evidence="2">The sequence shown here is derived from an EMBL/GenBank/DDBJ whole genome shotgun (WGS) entry which is preliminary data.</text>
</comment>
<reference evidence="2" key="1">
    <citation type="submission" date="2023-04" db="EMBL/GenBank/DDBJ databases">
        <title>Phytophthora fragariaefolia NBRC 109709.</title>
        <authorList>
            <person name="Ichikawa N."/>
            <person name="Sato H."/>
            <person name="Tonouchi N."/>
        </authorList>
    </citation>
    <scope>NUCLEOTIDE SEQUENCE</scope>
    <source>
        <strain evidence="2">NBRC 109709</strain>
    </source>
</reference>
<dbReference type="AlphaFoldDB" id="A0A9W6YPJ9"/>
<protein>
    <submittedName>
        <fullName evidence="2">Unnamed protein product</fullName>
    </submittedName>
</protein>
<dbReference type="EMBL" id="BSXT01018882">
    <property type="protein sequence ID" value="GMG15459.1"/>
    <property type="molecule type" value="Genomic_DNA"/>
</dbReference>
<gene>
    <name evidence="2" type="ORF">Pfra01_002945700</name>
</gene>
<evidence type="ECO:0000313" key="3">
    <source>
        <dbReference type="Proteomes" id="UP001165121"/>
    </source>
</evidence>
<feature type="region of interest" description="Disordered" evidence="1">
    <location>
        <begin position="1"/>
        <end position="91"/>
    </location>
</feature>
<dbReference type="Proteomes" id="UP001165121">
    <property type="component" value="Unassembled WGS sequence"/>
</dbReference>
<organism evidence="2 3">
    <name type="scientific">Phytophthora fragariaefolia</name>
    <dbReference type="NCBI Taxonomy" id="1490495"/>
    <lineage>
        <taxon>Eukaryota</taxon>
        <taxon>Sar</taxon>
        <taxon>Stramenopiles</taxon>
        <taxon>Oomycota</taxon>
        <taxon>Peronosporomycetes</taxon>
        <taxon>Peronosporales</taxon>
        <taxon>Peronosporaceae</taxon>
        <taxon>Phytophthora</taxon>
    </lineage>
</organism>
<keyword evidence="3" id="KW-1185">Reference proteome</keyword>
<name>A0A9W6YPJ9_9STRA</name>
<evidence type="ECO:0000256" key="1">
    <source>
        <dbReference type="SAM" id="MobiDB-lite"/>
    </source>
</evidence>
<sequence length="169" mass="18488">MTRGDRRIAAARTAVGRGNWTTAQADKGPSSRTDDEGRSTDIGQQHRSPDDAGWWQADTADGQTCGLAPPPGRRRSWDLKSHRCNQSTEPWGVDGRVRLSAAEGANPTRREPNEATRDVESRSQFVFCGLQRKTNDRNEAEKLALLATAVAVVHTVVKSRKGTLSKTHA</sequence>
<proteinExistence type="predicted"/>
<accession>A0A9W6YPJ9</accession>
<evidence type="ECO:0000313" key="2">
    <source>
        <dbReference type="EMBL" id="GMG15459.1"/>
    </source>
</evidence>